<feature type="non-terminal residue" evidence="2">
    <location>
        <position position="1"/>
    </location>
</feature>
<evidence type="ECO:0000313" key="2">
    <source>
        <dbReference type="EMBL" id="VVA36376.1"/>
    </source>
</evidence>
<dbReference type="AlphaFoldDB" id="A0A5E4G9E3"/>
<evidence type="ECO:0000256" key="1">
    <source>
        <dbReference type="SAM" id="MobiDB-lite"/>
    </source>
</evidence>
<protein>
    <submittedName>
        <fullName evidence="2">Uncharacterized protein</fullName>
    </submittedName>
</protein>
<gene>
    <name evidence="2" type="ORF">ALMOND_2B027272</name>
</gene>
<organism evidence="2 3">
    <name type="scientific">Prunus dulcis</name>
    <name type="common">Almond</name>
    <name type="synonym">Amygdalus dulcis</name>
    <dbReference type="NCBI Taxonomy" id="3755"/>
    <lineage>
        <taxon>Eukaryota</taxon>
        <taxon>Viridiplantae</taxon>
        <taxon>Streptophyta</taxon>
        <taxon>Embryophyta</taxon>
        <taxon>Tracheophyta</taxon>
        <taxon>Spermatophyta</taxon>
        <taxon>Magnoliopsida</taxon>
        <taxon>eudicotyledons</taxon>
        <taxon>Gunneridae</taxon>
        <taxon>Pentapetalae</taxon>
        <taxon>rosids</taxon>
        <taxon>fabids</taxon>
        <taxon>Rosales</taxon>
        <taxon>Rosaceae</taxon>
        <taxon>Amygdaloideae</taxon>
        <taxon>Amygdaleae</taxon>
        <taxon>Prunus</taxon>
    </lineage>
</organism>
<accession>A0A5E4G9E3</accession>
<feature type="region of interest" description="Disordered" evidence="1">
    <location>
        <begin position="18"/>
        <end position="37"/>
    </location>
</feature>
<sequence>LFKSSFLIFPNSKSLSNPWRNPKAKTTESSTRVTYHRPKPSFSAPVFVPQTPNFQTITTTSSIHRASTANHVVVIGPKATHFAMSPFAAIIVRRLARYLLGQWPC</sequence>
<dbReference type="Proteomes" id="UP000327085">
    <property type="component" value="Chromosome 5"/>
</dbReference>
<dbReference type="InParanoid" id="A0A5E4G9E3"/>
<evidence type="ECO:0000313" key="3">
    <source>
        <dbReference type="Proteomes" id="UP000327085"/>
    </source>
</evidence>
<reference evidence="3" key="1">
    <citation type="journal article" date="2020" name="Plant J.">
        <title>Transposons played a major role in the diversification between the closely related almond and peach genomes: results from the almond genome sequence.</title>
        <authorList>
            <person name="Alioto T."/>
            <person name="Alexiou K.G."/>
            <person name="Bardil A."/>
            <person name="Barteri F."/>
            <person name="Castanera R."/>
            <person name="Cruz F."/>
            <person name="Dhingra A."/>
            <person name="Duval H."/>
            <person name="Fernandez I Marti A."/>
            <person name="Frias L."/>
            <person name="Galan B."/>
            <person name="Garcia J.L."/>
            <person name="Howad W."/>
            <person name="Gomez-Garrido J."/>
            <person name="Gut M."/>
            <person name="Julca I."/>
            <person name="Morata J."/>
            <person name="Puigdomenech P."/>
            <person name="Ribeca P."/>
            <person name="Rubio Cabetas M.J."/>
            <person name="Vlasova A."/>
            <person name="Wirthensohn M."/>
            <person name="Garcia-Mas J."/>
            <person name="Gabaldon T."/>
            <person name="Casacuberta J.M."/>
            <person name="Arus P."/>
        </authorList>
    </citation>
    <scope>NUCLEOTIDE SEQUENCE [LARGE SCALE GENOMIC DNA]</scope>
    <source>
        <strain evidence="3">cv. Texas</strain>
    </source>
</reference>
<dbReference type="EMBL" id="CABIKO010000448">
    <property type="protein sequence ID" value="VVA36376.1"/>
    <property type="molecule type" value="Genomic_DNA"/>
</dbReference>
<name>A0A5E4G9E3_PRUDU</name>
<proteinExistence type="predicted"/>
<dbReference type="Gramene" id="VVA36376">
    <property type="protein sequence ID" value="VVA36376"/>
    <property type="gene ID" value="Prudul26B027272"/>
</dbReference>